<keyword evidence="2" id="KW-1185">Reference proteome</keyword>
<proteinExistence type="predicted"/>
<reference evidence="3" key="1">
    <citation type="submission" date="2025-08" db="UniProtKB">
        <authorList>
            <consortium name="RefSeq"/>
        </authorList>
    </citation>
    <scope>IDENTIFICATION</scope>
    <source>
        <tissue evidence="3">Meat</tissue>
    </source>
</reference>
<dbReference type="AlphaFoldDB" id="A0A341CML7"/>
<dbReference type="GeneID" id="112409906"/>
<dbReference type="RefSeq" id="XP_024616051.1">
    <property type="nucleotide sequence ID" value="XM_024760283.1"/>
</dbReference>
<protein>
    <submittedName>
        <fullName evidence="3">Prostamide/prostaglandin F synthase isoform X2</fullName>
    </submittedName>
</protein>
<feature type="compositionally biased region" description="Low complexity" evidence="1">
    <location>
        <begin position="60"/>
        <end position="70"/>
    </location>
</feature>
<feature type="region of interest" description="Disordered" evidence="1">
    <location>
        <begin position="35"/>
        <end position="78"/>
    </location>
</feature>
<dbReference type="Proteomes" id="UP000252040">
    <property type="component" value="Unplaced"/>
</dbReference>
<evidence type="ECO:0000313" key="3">
    <source>
        <dbReference type="RefSeq" id="XP_024616051.1"/>
    </source>
</evidence>
<dbReference type="CTD" id="127281"/>
<evidence type="ECO:0000256" key="1">
    <source>
        <dbReference type="SAM" id="MobiDB-lite"/>
    </source>
</evidence>
<gene>
    <name evidence="3" type="primary">FAM213B</name>
</gene>
<name>A0A341CML7_NEOAA</name>
<organism evidence="2 3">
    <name type="scientific">Neophocaena asiaeorientalis asiaeorientalis</name>
    <name type="common">Yangtze finless porpoise</name>
    <name type="synonym">Neophocaena phocaenoides subsp. asiaeorientalis</name>
    <dbReference type="NCBI Taxonomy" id="1706337"/>
    <lineage>
        <taxon>Eukaryota</taxon>
        <taxon>Metazoa</taxon>
        <taxon>Chordata</taxon>
        <taxon>Craniata</taxon>
        <taxon>Vertebrata</taxon>
        <taxon>Euteleostomi</taxon>
        <taxon>Mammalia</taxon>
        <taxon>Eutheria</taxon>
        <taxon>Laurasiatheria</taxon>
        <taxon>Artiodactyla</taxon>
        <taxon>Whippomorpha</taxon>
        <taxon>Cetacea</taxon>
        <taxon>Odontoceti</taxon>
        <taxon>Phocoenidae</taxon>
        <taxon>Neophocaena</taxon>
    </lineage>
</organism>
<accession>A0A341CML7</accession>
<evidence type="ECO:0000313" key="2">
    <source>
        <dbReference type="Proteomes" id="UP000252040"/>
    </source>
</evidence>
<sequence length="78" mass="8436">MSTVDLARVGACVLKHAVTGESSTWMRASSFTRSWASSGQGCRHPGQPLRGPAAERRAAGGRQRWRQSAATLRPEVSR</sequence>